<dbReference type="Proteomes" id="UP000515121">
    <property type="component" value="Unplaced"/>
</dbReference>
<dbReference type="GeneID" id="111300931"/>
<proteinExistence type="predicted"/>
<dbReference type="AlphaFoldDB" id="A0A6P5ZI59"/>
<dbReference type="PANTHER" id="PTHR34278">
    <property type="entry name" value="PROTEIN THI031, PUTATIVE-RELATED"/>
    <property type="match status" value="1"/>
</dbReference>
<sequence>MKREDCQHGMFRTYDVLPSPWNPEPGTRSGQRLSLPQVTGLFSNVPAKACNHSKFTGKCDRTQCLESHLNPVSKSKDKTKGTQKFRTSYKVVSPRLITWRRVVDRQPGLSVSGFSSMGILEHLHSVNEDDEIGHHVNDVHDDYDDGGPCGLLDDDDDDDDDSMANIWSLHEKEKERGAEIEEYVDDDHNMDSNYDDDDVSYCDVGFMLDQTEEDEGWCLLREM</sequence>
<evidence type="ECO:0000313" key="2">
    <source>
        <dbReference type="RefSeq" id="XP_022752232.1"/>
    </source>
</evidence>
<dbReference type="OrthoDB" id="990337at2759"/>
<name>A0A6P5ZI59_DURZI</name>
<dbReference type="KEGG" id="dzi:111300931"/>
<dbReference type="PANTHER" id="PTHR34278:SF5">
    <property type="entry name" value="SITE, PUTATIVE-RELATED"/>
    <property type="match status" value="1"/>
</dbReference>
<keyword evidence="1" id="KW-1185">Reference proteome</keyword>
<accession>A0A6P5ZI59</accession>
<protein>
    <submittedName>
        <fullName evidence="2">Uncharacterized protein LOC111300931</fullName>
    </submittedName>
</protein>
<reference evidence="2" key="1">
    <citation type="submission" date="2025-08" db="UniProtKB">
        <authorList>
            <consortium name="RefSeq"/>
        </authorList>
    </citation>
    <scope>IDENTIFICATION</scope>
    <source>
        <tissue evidence="2">Fruit stalk</tissue>
    </source>
</reference>
<gene>
    <name evidence="2" type="primary">LOC111300931</name>
</gene>
<evidence type="ECO:0000313" key="1">
    <source>
        <dbReference type="Proteomes" id="UP000515121"/>
    </source>
</evidence>
<organism evidence="1 2">
    <name type="scientific">Durio zibethinus</name>
    <name type="common">Durian</name>
    <dbReference type="NCBI Taxonomy" id="66656"/>
    <lineage>
        <taxon>Eukaryota</taxon>
        <taxon>Viridiplantae</taxon>
        <taxon>Streptophyta</taxon>
        <taxon>Embryophyta</taxon>
        <taxon>Tracheophyta</taxon>
        <taxon>Spermatophyta</taxon>
        <taxon>Magnoliopsida</taxon>
        <taxon>eudicotyledons</taxon>
        <taxon>Gunneridae</taxon>
        <taxon>Pentapetalae</taxon>
        <taxon>rosids</taxon>
        <taxon>malvids</taxon>
        <taxon>Malvales</taxon>
        <taxon>Malvaceae</taxon>
        <taxon>Helicteroideae</taxon>
        <taxon>Durio</taxon>
    </lineage>
</organism>
<dbReference type="RefSeq" id="XP_022752232.1">
    <property type="nucleotide sequence ID" value="XM_022896497.1"/>
</dbReference>